<evidence type="ECO:0000313" key="1">
    <source>
        <dbReference type="EMBL" id="PIR92141.1"/>
    </source>
</evidence>
<dbReference type="EMBL" id="PFAT01000041">
    <property type="protein sequence ID" value="PIR92141.1"/>
    <property type="molecule type" value="Genomic_DNA"/>
</dbReference>
<proteinExistence type="predicted"/>
<organism evidence="1 2">
    <name type="scientific">Candidatus Falkowbacteria bacterium CG10_big_fil_rev_8_21_14_0_10_44_15</name>
    <dbReference type="NCBI Taxonomy" id="1974569"/>
    <lineage>
        <taxon>Bacteria</taxon>
        <taxon>Candidatus Falkowiibacteriota</taxon>
    </lineage>
</organism>
<sequence>MVVNNTILYALLGLIYLAKNTKRSVKIGEIAKAEKISVSFLHKVFQPLSRGKIVKASFGPNGGFVLARPAGKITLYQVIKVMRPEEDRTAKALMREVCRHRDGKLLLHFMMHLRDDFLQYLKSVNLENLAAHPLNKSKHLRHPQS</sequence>
<dbReference type="PANTHER" id="PTHR33221">
    <property type="entry name" value="WINGED HELIX-TURN-HELIX TRANSCRIPTIONAL REGULATOR, RRF2 FAMILY"/>
    <property type="match status" value="1"/>
</dbReference>
<dbReference type="Pfam" id="PF02082">
    <property type="entry name" value="Rrf2"/>
    <property type="match status" value="1"/>
</dbReference>
<dbReference type="PROSITE" id="PS51197">
    <property type="entry name" value="HTH_RRF2_2"/>
    <property type="match status" value="1"/>
</dbReference>
<accession>A0A2H0UZ79</accession>
<dbReference type="InterPro" id="IPR036390">
    <property type="entry name" value="WH_DNA-bd_sf"/>
</dbReference>
<evidence type="ECO:0000313" key="2">
    <source>
        <dbReference type="Proteomes" id="UP000228510"/>
    </source>
</evidence>
<evidence type="ECO:0008006" key="3">
    <source>
        <dbReference type="Google" id="ProtNLM"/>
    </source>
</evidence>
<dbReference type="InterPro" id="IPR036388">
    <property type="entry name" value="WH-like_DNA-bd_sf"/>
</dbReference>
<dbReference type="Gene3D" id="1.10.10.10">
    <property type="entry name" value="Winged helix-like DNA-binding domain superfamily/Winged helix DNA-binding domain"/>
    <property type="match status" value="1"/>
</dbReference>
<dbReference type="NCBIfam" id="TIGR00738">
    <property type="entry name" value="rrf2_super"/>
    <property type="match status" value="1"/>
</dbReference>
<dbReference type="PANTHER" id="PTHR33221:SF14">
    <property type="entry name" value="HTH-TYPE TRANSCRIPTIONAL REGULATOR AQ_268-RELATED"/>
    <property type="match status" value="1"/>
</dbReference>
<dbReference type="SUPFAM" id="SSF46785">
    <property type="entry name" value="Winged helix' DNA-binding domain"/>
    <property type="match status" value="1"/>
</dbReference>
<protein>
    <recommendedName>
        <fullName evidence="3">Rrf2 family transcriptional regulator</fullName>
    </recommendedName>
</protein>
<name>A0A2H0UZ79_9BACT</name>
<dbReference type="GO" id="GO:0005829">
    <property type="term" value="C:cytosol"/>
    <property type="evidence" value="ECO:0007669"/>
    <property type="project" value="TreeGrafter"/>
</dbReference>
<gene>
    <name evidence="1" type="ORF">COU01_03400</name>
</gene>
<dbReference type="GO" id="GO:0003700">
    <property type="term" value="F:DNA-binding transcription factor activity"/>
    <property type="evidence" value="ECO:0007669"/>
    <property type="project" value="TreeGrafter"/>
</dbReference>
<dbReference type="Proteomes" id="UP000228510">
    <property type="component" value="Unassembled WGS sequence"/>
</dbReference>
<reference evidence="2" key="1">
    <citation type="submission" date="2017-09" db="EMBL/GenBank/DDBJ databases">
        <title>Depth-based differentiation of microbial function through sediment-hosted aquifers and enrichment of novel symbionts in the deep terrestrial subsurface.</title>
        <authorList>
            <person name="Probst A.J."/>
            <person name="Ladd B."/>
            <person name="Jarett J.K."/>
            <person name="Geller-Mcgrath D.E."/>
            <person name="Sieber C.M.K."/>
            <person name="Emerson J.B."/>
            <person name="Anantharaman K."/>
            <person name="Thomas B.C."/>
            <person name="Malmstrom R."/>
            <person name="Stieglmeier M."/>
            <person name="Klingl A."/>
            <person name="Woyke T."/>
            <person name="Ryan C.M."/>
            <person name="Banfield J.F."/>
        </authorList>
    </citation>
    <scope>NUCLEOTIDE SEQUENCE [LARGE SCALE GENOMIC DNA]</scope>
</reference>
<dbReference type="InterPro" id="IPR000944">
    <property type="entry name" value="Tscrpt_reg_Rrf2"/>
</dbReference>
<dbReference type="AlphaFoldDB" id="A0A2H0UZ79"/>
<comment type="caution">
    <text evidence="1">The sequence shown here is derived from an EMBL/GenBank/DDBJ whole genome shotgun (WGS) entry which is preliminary data.</text>
</comment>